<gene>
    <name evidence="1" type="ORF">EKH79_05295</name>
</gene>
<evidence type="ECO:0000313" key="2">
    <source>
        <dbReference type="Proteomes" id="UP000267077"/>
    </source>
</evidence>
<dbReference type="AlphaFoldDB" id="A0A3S0PGH3"/>
<sequence length="164" mass="18085">MASLLAPSPLAGSDIYERVLTAPGGLVVLEHEDTAVLIEQFRAIARNNGQSVYVWQHESGMANLREAHHARIPGSQRLGNALRYVQQSIHFGVYLFERFPLPMSAMDSTLLRQLARAPAGHVRRVVLLDAAPALTASLDDVAVRLSSTSQVAQRPRLRDGRWLL</sequence>
<comment type="caution">
    <text evidence="1">The sequence shown here is derived from an EMBL/GenBank/DDBJ whole genome shotgun (WGS) entry which is preliminary data.</text>
</comment>
<dbReference type="EMBL" id="RYZR01000003">
    <property type="protein sequence ID" value="RUL66110.1"/>
    <property type="molecule type" value="Genomic_DNA"/>
</dbReference>
<dbReference type="OrthoDB" id="6197475at2"/>
<organism evidence="1 2">
    <name type="scientific">Dyella dinghuensis</name>
    <dbReference type="NCBI Taxonomy" id="1920169"/>
    <lineage>
        <taxon>Bacteria</taxon>
        <taxon>Pseudomonadati</taxon>
        <taxon>Pseudomonadota</taxon>
        <taxon>Gammaproteobacteria</taxon>
        <taxon>Lysobacterales</taxon>
        <taxon>Rhodanobacteraceae</taxon>
        <taxon>Dyella</taxon>
    </lineage>
</organism>
<evidence type="ECO:0000313" key="1">
    <source>
        <dbReference type="EMBL" id="RUL66110.1"/>
    </source>
</evidence>
<accession>A0A3S0PGH3</accession>
<keyword evidence="2" id="KW-1185">Reference proteome</keyword>
<name>A0A3S0PGH3_9GAMM</name>
<dbReference type="Proteomes" id="UP000267077">
    <property type="component" value="Unassembled WGS sequence"/>
</dbReference>
<protein>
    <submittedName>
        <fullName evidence="1">Uncharacterized protein</fullName>
    </submittedName>
</protein>
<reference evidence="1 2" key="1">
    <citation type="submission" date="2018-12" db="EMBL/GenBank/DDBJ databases">
        <title>Dyella dinghuensis sp. nov. DHOA06 and Dyella choica sp. nov. 4M-K27, isolated from forest soil.</title>
        <authorList>
            <person name="Qiu L.-H."/>
            <person name="Gao Z.-H."/>
        </authorList>
    </citation>
    <scope>NUCLEOTIDE SEQUENCE [LARGE SCALE GENOMIC DNA]</scope>
    <source>
        <strain evidence="1 2">DHOA06</strain>
    </source>
</reference>
<proteinExistence type="predicted"/>
<dbReference type="RefSeq" id="WP_126672736.1">
    <property type="nucleotide sequence ID" value="NZ_RYZR01000003.1"/>
</dbReference>